<sequence>MDTSPLTDADDALLDHATDLNRETFDAEFFDGAHIVAASVRTADGAVYDGVSLPASIGRASTCAEPGAVSAAIADGHSHDDIEACVAVAYPMPEHDADDARPIPPCGVCRELLADYNPEMRVVVPVDGSHELSTATEQSDAGDGDGALRTVRAEALLPIRPW</sequence>
<dbReference type="STRING" id="699431.SY89_01943"/>
<dbReference type="Gene3D" id="3.40.140.10">
    <property type="entry name" value="Cytidine Deaminase, domain 2"/>
    <property type="match status" value="1"/>
</dbReference>
<dbReference type="AlphaFoldDB" id="A0A0P7HCF2"/>
<evidence type="ECO:0000313" key="2">
    <source>
        <dbReference type="Proteomes" id="UP000050535"/>
    </source>
</evidence>
<dbReference type="RefSeq" id="WP_080506648.1">
    <property type="nucleotide sequence ID" value="NZ_LGUC01000001.1"/>
</dbReference>
<accession>A0A0P7HCF2</accession>
<protein>
    <submittedName>
        <fullName evidence="1">Cytidine deaminase</fullName>
    </submittedName>
</protein>
<proteinExistence type="predicted"/>
<reference evidence="2" key="1">
    <citation type="submission" date="2013-11" db="EMBL/GenBank/DDBJ databases">
        <authorList>
            <person name="Hoang H.T."/>
            <person name="Killian M.L."/>
            <person name="Madson D.M."/>
            <person name="Arruda P.H.E."/>
            <person name="Sun D."/>
            <person name="Schwartz K.J."/>
            <person name="Yoon K."/>
        </authorList>
    </citation>
    <scope>NUCLEOTIDE SEQUENCE [LARGE SCALE GENOMIC DNA]</scope>
    <source>
        <strain evidence="2">CDK2</strain>
    </source>
</reference>
<dbReference type="GO" id="GO:0003824">
    <property type="term" value="F:catalytic activity"/>
    <property type="evidence" value="ECO:0007669"/>
    <property type="project" value="InterPro"/>
</dbReference>
<gene>
    <name evidence="1" type="ORF">SY89_01943</name>
</gene>
<dbReference type="Proteomes" id="UP000050535">
    <property type="component" value="Unassembled WGS sequence"/>
</dbReference>
<organism evidence="1 2">
    <name type="scientific">Halolamina pelagica</name>
    <dbReference type="NCBI Taxonomy" id="699431"/>
    <lineage>
        <taxon>Archaea</taxon>
        <taxon>Methanobacteriati</taxon>
        <taxon>Methanobacteriota</taxon>
        <taxon>Stenosarchaea group</taxon>
        <taxon>Halobacteria</taxon>
        <taxon>Halobacteriales</taxon>
        <taxon>Haloferacaceae</taxon>
    </lineage>
</organism>
<dbReference type="CDD" id="cd01283">
    <property type="entry name" value="cytidine_deaminase"/>
    <property type="match status" value="1"/>
</dbReference>
<comment type="caution">
    <text evidence="1">The sequence shown here is derived from an EMBL/GenBank/DDBJ whole genome shotgun (WGS) entry which is preliminary data.</text>
</comment>
<dbReference type="EMBL" id="LGUC01000001">
    <property type="protein sequence ID" value="KPN31200.1"/>
    <property type="molecule type" value="Genomic_DNA"/>
</dbReference>
<evidence type="ECO:0000313" key="1">
    <source>
        <dbReference type="EMBL" id="KPN31200.1"/>
    </source>
</evidence>
<dbReference type="SUPFAM" id="SSF53927">
    <property type="entry name" value="Cytidine deaminase-like"/>
    <property type="match status" value="1"/>
</dbReference>
<name>A0A0P7HCF2_9EURY</name>
<keyword evidence="2" id="KW-1185">Reference proteome</keyword>
<dbReference type="InterPro" id="IPR016193">
    <property type="entry name" value="Cytidine_deaminase-like"/>
</dbReference>